<protein>
    <submittedName>
        <fullName evidence="1">Uncharacterized protein</fullName>
    </submittedName>
</protein>
<name>A0ABQ8IUF2_DERPT</name>
<comment type="caution">
    <text evidence="1">The sequence shown here is derived from an EMBL/GenBank/DDBJ whole genome shotgun (WGS) entry which is preliminary data.</text>
</comment>
<reference evidence="1 2" key="2">
    <citation type="journal article" date="2022" name="Mol. Biol. Evol.">
        <title>Comparative Genomics Reveals Insights into the Divergent Evolution of Astigmatic Mites and Household Pest Adaptations.</title>
        <authorList>
            <person name="Xiong Q."/>
            <person name="Wan A.T."/>
            <person name="Liu X."/>
            <person name="Fung C.S."/>
            <person name="Xiao X."/>
            <person name="Malainual N."/>
            <person name="Hou J."/>
            <person name="Wang L."/>
            <person name="Wang M."/>
            <person name="Yang K.Y."/>
            <person name="Cui Y."/>
            <person name="Leung E.L."/>
            <person name="Nong W."/>
            <person name="Shin S.K."/>
            <person name="Au S.W."/>
            <person name="Jeong K.Y."/>
            <person name="Chew F.T."/>
            <person name="Hui J.H."/>
            <person name="Leung T.F."/>
            <person name="Tungtrongchitr A."/>
            <person name="Zhong N."/>
            <person name="Liu Z."/>
            <person name="Tsui S.K."/>
        </authorList>
    </citation>
    <scope>NUCLEOTIDE SEQUENCE [LARGE SCALE GENOMIC DNA]</scope>
    <source>
        <strain evidence="1">Derp</strain>
    </source>
</reference>
<reference evidence="1 2" key="1">
    <citation type="journal article" date="2018" name="J. Allergy Clin. Immunol.">
        <title>High-quality assembly of Dermatophagoides pteronyssinus genome and transcriptome reveals a wide range of novel allergens.</title>
        <authorList>
            <person name="Liu X.Y."/>
            <person name="Yang K.Y."/>
            <person name="Wang M.Q."/>
            <person name="Kwok J.S."/>
            <person name="Zeng X."/>
            <person name="Yang Z."/>
            <person name="Xiao X.J."/>
            <person name="Lau C.P."/>
            <person name="Li Y."/>
            <person name="Huang Z.M."/>
            <person name="Ba J.G."/>
            <person name="Yim A.K."/>
            <person name="Ouyang C.Y."/>
            <person name="Ngai S.M."/>
            <person name="Chan T.F."/>
            <person name="Leung E.L."/>
            <person name="Liu L."/>
            <person name="Liu Z.G."/>
            <person name="Tsui S.K."/>
        </authorList>
    </citation>
    <scope>NUCLEOTIDE SEQUENCE [LARGE SCALE GENOMIC DNA]</scope>
    <source>
        <strain evidence="1">Derp</strain>
    </source>
</reference>
<accession>A0ABQ8IUF2</accession>
<gene>
    <name evidence="1" type="ORF">DERP_009538</name>
</gene>
<dbReference type="Proteomes" id="UP000887458">
    <property type="component" value="Unassembled WGS sequence"/>
</dbReference>
<organism evidence="1 2">
    <name type="scientific">Dermatophagoides pteronyssinus</name>
    <name type="common">European house dust mite</name>
    <dbReference type="NCBI Taxonomy" id="6956"/>
    <lineage>
        <taxon>Eukaryota</taxon>
        <taxon>Metazoa</taxon>
        <taxon>Ecdysozoa</taxon>
        <taxon>Arthropoda</taxon>
        <taxon>Chelicerata</taxon>
        <taxon>Arachnida</taxon>
        <taxon>Acari</taxon>
        <taxon>Acariformes</taxon>
        <taxon>Sarcoptiformes</taxon>
        <taxon>Astigmata</taxon>
        <taxon>Psoroptidia</taxon>
        <taxon>Analgoidea</taxon>
        <taxon>Pyroglyphidae</taxon>
        <taxon>Dermatophagoidinae</taxon>
        <taxon>Dermatophagoides</taxon>
    </lineage>
</organism>
<keyword evidence="2" id="KW-1185">Reference proteome</keyword>
<sequence>MHVGAHNLLINASSSNLQESMLDGFLFKSNHELELNSYKVTIIVTIELNVNSIHYSKAVEKPIFVLNQTTRYSELAQAME</sequence>
<evidence type="ECO:0000313" key="1">
    <source>
        <dbReference type="EMBL" id="KAH9413939.1"/>
    </source>
</evidence>
<proteinExistence type="predicted"/>
<evidence type="ECO:0000313" key="2">
    <source>
        <dbReference type="Proteomes" id="UP000887458"/>
    </source>
</evidence>
<dbReference type="EMBL" id="NJHN03000117">
    <property type="protein sequence ID" value="KAH9413939.1"/>
    <property type="molecule type" value="Genomic_DNA"/>
</dbReference>